<accession>A0ABN3R001</accession>
<feature type="compositionally biased region" description="Gly residues" evidence="1">
    <location>
        <begin position="1"/>
        <end position="11"/>
    </location>
</feature>
<evidence type="ECO:0000256" key="1">
    <source>
        <dbReference type="SAM" id="MobiDB-lite"/>
    </source>
</evidence>
<dbReference type="Proteomes" id="UP001500151">
    <property type="component" value="Unassembled WGS sequence"/>
</dbReference>
<sequence>MQGDGDGGSGGIKSEQEHANSLRRPGRRHRRPGPTGPSCYRHLNCHIDTYVVREVGTQGG</sequence>
<reference evidence="2 3" key="1">
    <citation type="journal article" date="2019" name="Int. J. Syst. Evol. Microbiol.">
        <title>The Global Catalogue of Microorganisms (GCM) 10K type strain sequencing project: providing services to taxonomists for standard genome sequencing and annotation.</title>
        <authorList>
            <consortium name="The Broad Institute Genomics Platform"/>
            <consortium name="The Broad Institute Genome Sequencing Center for Infectious Disease"/>
            <person name="Wu L."/>
            <person name="Ma J."/>
        </authorList>
    </citation>
    <scope>NUCLEOTIDE SEQUENCE [LARGE SCALE GENOMIC DNA]</scope>
    <source>
        <strain evidence="2 3">JCM 4524</strain>
    </source>
</reference>
<organism evidence="2 3">
    <name type="scientific">Streptomyces vastus</name>
    <dbReference type="NCBI Taxonomy" id="285451"/>
    <lineage>
        <taxon>Bacteria</taxon>
        <taxon>Bacillati</taxon>
        <taxon>Actinomycetota</taxon>
        <taxon>Actinomycetes</taxon>
        <taxon>Kitasatosporales</taxon>
        <taxon>Streptomycetaceae</taxon>
        <taxon>Streptomyces</taxon>
    </lineage>
</organism>
<name>A0ABN3R001_9ACTN</name>
<keyword evidence="3" id="KW-1185">Reference proteome</keyword>
<feature type="region of interest" description="Disordered" evidence="1">
    <location>
        <begin position="1"/>
        <end position="41"/>
    </location>
</feature>
<protein>
    <submittedName>
        <fullName evidence="2">Uncharacterized protein</fullName>
    </submittedName>
</protein>
<proteinExistence type="predicted"/>
<evidence type="ECO:0000313" key="3">
    <source>
        <dbReference type="Proteomes" id="UP001500151"/>
    </source>
</evidence>
<evidence type="ECO:0000313" key="2">
    <source>
        <dbReference type="EMBL" id="GAA2638674.1"/>
    </source>
</evidence>
<gene>
    <name evidence="2" type="ORF">GCM10010307_37300</name>
</gene>
<comment type="caution">
    <text evidence="2">The sequence shown here is derived from an EMBL/GenBank/DDBJ whole genome shotgun (WGS) entry which is preliminary data.</text>
</comment>
<dbReference type="EMBL" id="BAAASJ010000036">
    <property type="protein sequence ID" value="GAA2638674.1"/>
    <property type="molecule type" value="Genomic_DNA"/>
</dbReference>